<evidence type="ECO:0000313" key="4">
    <source>
        <dbReference type="Proteomes" id="UP000240509"/>
    </source>
</evidence>
<dbReference type="PRINTS" id="PR00413">
    <property type="entry name" value="HADHALOGNASE"/>
</dbReference>
<accession>A0A2T4U4J5</accession>
<dbReference type="RefSeq" id="WP_107585528.1">
    <property type="nucleotide sequence ID" value="NZ_PZJJ01000021.1"/>
</dbReference>
<dbReference type="SFLD" id="SFLDS00003">
    <property type="entry name" value="Haloacid_Dehalogenase"/>
    <property type="match status" value="1"/>
</dbReference>
<evidence type="ECO:0000256" key="1">
    <source>
        <dbReference type="ARBA" id="ARBA00022801"/>
    </source>
</evidence>
<gene>
    <name evidence="3" type="ORF">C6Y45_12305</name>
</gene>
<dbReference type="NCBIfam" id="TIGR01549">
    <property type="entry name" value="HAD-SF-IA-v1"/>
    <property type="match status" value="1"/>
</dbReference>
<dbReference type="EMBL" id="PZJJ01000021">
    <property type="protein sequence ID" value="PTL38299.1"/>
    <property type="molecule type" value="Genomic_DNA"/>
</dbReference>
<keyword evidence="1 3" id="KW-0378">Hydrolase</keyword>
<dbReference type="Gene3D" id="3.40.50.1000">
    <property type="entry name" value="HAD superfamily/HAD-like"/>
    <property type="match status" value="1"/>
</dbReference>
<dbReference type="InterPro" id="IPR006439">
    <property type="entry name" value="HAD-SF_hydro_IA"/>
</dbReference>
<dbReference type="InterPro" id="IPR036412">
    <property type="entry name" value="HAD-like_sf"/>
</dbReference>
<dbReference type="SUPFAM" id="SSF56784">
    <property type="entry name" value="HAD-like"/>
    <property type="match status" value="1"/>
</dbReference>
<organism evidence="3 4">
    <name type="scientific">Alkalicoccus saliphilus</name>
    <dbReference type="NCBI Taxonomy" id="200989"/>
    <lineage>
        <taxon>Bacteria</taxon>
        <taxon>Bacillati</taxon>
        <taxon>Bacillota</taxon>
        <taxon>Bacilli</taxon>
        <taxon>Bacillales</taxon>
        <taxon>Bacillaceae</taxon>
        <taxon>Alkalicoccus</taxon>
    </lineage>
</organism>
<dbReference type="GO" id="GO:0006281">
    <property type="term" value="P:DNA repair"/>
    <property type="evidence" value="ECO:0007669"/>
    <property type="project" value="TreeGrafter"/>
</dbReference>
<dbReference type="Gene3D" id="1.10.150.240">
    <property type="entry name" value="Putative phosphatase, domain 2"/>
    <property type="match status" value="1"/>
</dbReference>
<dbReference type="Pfam" id="PF13419">
    <property type="entry name" value="HAD_2"/>
    <property type="match status" value="1"/>
</dbReference>
<dbReference type="OrthoDB" id="9792518at2"/>
<evidence type="ECO:0000313" key="3">
    <source>
        <dbReference type="EMBL" id="PTL38299.1"/>
    </source>
</evidence>
<proteinExistence type="predicted"/>
<evidence type="ECO:0000256" key="2">
    <source>
        <dbReference type="ARBA" id="ARBA00022842"/>
    </source>
</evidence>
<dbReference type="InterPro" id="IPR023198">
    <property type="entry name" value="PGP-like_dom2"/>
</dbReference>
<dbReference type="InterPro" id="IPR050155">
    <property type="entry name" value="HAD-like_hydrolase_sf"/>
</dbReference>
<keyword evidence="2" id="KW-0460">Magnesium</keyword>
<dbReference type="SFLD" id="SFLDG01135">
    <property type="entry name" value="C1.5.6:_HAD__Beta-PGM__Phospha"/>
    <property type="match status" value="1"/>
</dbReference>
<dbReference type="NCBIfam" id="TIGR01509">
    <property type="entry name" value="HAD-SF-IA-v3"/>
    <property type="match status" value="1"/>
</dbReference>
<sequence>MKAVLFDFDGTLADTLPVLYHSFRTVFLEFDGQEYSDEEIRSMFGPPETIIIDTKVQHPDKESARKLFYETYEKKHQELVKENAKVTYLLDQLSEKVQLGIITGKARRSLEISLRELRMEQYFDVLVPGDEVEKTKPAPEGIEKALRKIGVNKKDAVFAGDSDGDINAGLDAGVETVGALWLPNVQQTSFDRQPDRIFKDAGEFLTFCLDKIEDNEASE</sequence>
<dbReference type="GO" id="GO:0008967">
    <property type="term" value="F:phosphoglycolate phosphatase activity"/>
    <property type="evidence" value="ECO:0007669"/>
    <property type="project" value="TreeGrafter"/>
</dbReference>
<dbReference type="InterPro" id="IPR041492">
    <property type="entry name" value="HAD_2"/>
</dbReference>
<dbReference type="PANTHER" id="PTHR43434:SF1">
    <property type="entry name" value="PHOSPHOGLYCOLATE PHOSPHATASE"/>
    <property type="match status" value="1"/>
</dbReference>
<dbReference type="InterPro" id="IPR023214">
    <property type="entry name" value="HAD_sf"/>
</dbReference>
<comment type="caution">
    <text evidence="3">The sequence shown here is derived from an EMBL/GenBank/DDBJ whole genome shotgun (WGS) entry which is preliminary data.</text>
</comment>
<dbReference type="AlphaFoldDB" id="A0A2T4U4J5"/>
<reference evidence="3 4" key="1">
    <citation type="submission" date="2018-03" db="EMBL/GenBank/DDBJ databases">
        <title>Alkalicoccus saliphilus sp. nov., isolated from a mineral pool.</title>
        <authorList>
            <person name="Zhao B."/>
        </authorList>
    </citation>
    <scope>NUCLEOTIDE SEQUENCE [LARGE SCALE GENOMIC DNA]</scope>
    <source>
        <strain evidence="3 4">6AG</strain>
    </source>
</reference>
<protein>
    <submittedName>
        <fullName evidence="3">HAD family hydrolase</fullName>
    </submittedName>
</protein>
<dbReference type="GO" id="GO:0005829">
    <property type="term" value="C:cytosol"/>
    <property type="evidence" value="ECO:0007669"/>
    <property type="project" value="TreeGrafter"/>
</dbReference>
<dbReference type="PANTHER" id="PTHR43434">
    <property type="entry name" value="PHOSPHOGLYCOLATE PHOSPHATASE"/>
    <property type="match status" value="1"/>
</dbReference>
<dbReference type="SFLD" id="SFLDG01129">
    <property type="entry name" value="C1.5:_HAD__Beta-PGM__Phosphata"/>
    <property type="match status" value="1"/>
</dbReference>
<name>A0A2T4U4J5_9BACI</name>
<keyword evidence="4" id="KW-1185">Reference proteome</keyword>
<dbReference type="Proteomes" id="UP000240509">
    <property type="component" value="Unassembled WGS sequence"/>
</dbReference>